<dbReference type="PATRIC" id="fig|1461584.3.peg.194"/>
<organism evidence="4">
    <name type="scientific">Arthrobacter saudimassiliensis</name>
    <dbReference type="NCBI Taxonomy" id="1461584"/>
    <lineage>
        <taxon>Bacteria</taxon>
        <taxon>Bacillati</taxon>
        <taxon>Actinomycetota</taxon>
        <taxon>Actinomycetes</taxon>
        <taxon>Micrococcales</taxon>
        <taxon>Micrococcaceae</taxon>
        <taxon>Arthrobacter</taxon>
    </lineage>
</organism>
<keyword evidence="1" id="KW-0378">Hydrolase</keyword>
<gene>
    <name evidence="4" type="primary">nlhH_1</name>
    <name evidence="4" type="ORF">BN1051_00198</name>
</gene>
<evidence type="ECO:0000259" key="3">
    <source>
        <dbReference type="Pfam" id="PF07859"/>
    </source>
</evidence>
<feature type="domain" description="Alpha/beta hydrolase fold-3" evidence="3">
    <location>
        <begin position="87"/>
        <end position="300"/>
    </location>
</feature>
<dbReference type="PANTHER" id="PTHR48081">
    <property type="entry name" value="AB HYDROLASE SUPERFAMILY PROTEIN C4A8.06C"/>
    <property type="match status" value="1"/>
</dbReference>
<reference evidence="4" key="1">
    <citation type="submission" date="2014-07" db="EMBL/GenBank/DDBJ databases">
        <authorList>
            <person name="Urmite Genomes Urmite Genomes"/>
        </authorList>
    </citation>
    <scope>NUCLEOTIDE SEQUENCE</scope>
    <source>
        <strain evidence="4">11W110_air</strain>
    </source>
</reference>
<dbReference type="PANTHER" id="PTHR48081:SF8">
    <property type="entry name" value="ALPHA_BETA HYDROLASE FOLD-3 DOMAIN-CONTAINING PROTEIN-RELATED"/>
    <property type="match status" value="1"/>
</dbReference>
<dbReference type="GO" id="GO:0016787">
    <property type="term" value="F:hydrolase activity"/>
    <property type="evidence" value="ECO:0007669"/>
    <property type="project" value="UniProtKB-KW"/>
</dbReference>
<accession>A0A078MKW9</accession>
<dbReference type="InterPro" id="IPR029058">
    <property type="entry name" value="AB_hydrolase_fold"/>
</dbReference>
<dbReference type="SUPFAM" id="SSF53474">
    <property type="entry name" value="alpha/beta-Hydrolases"/>
    <property type="match status" value="1"/>
</dbReference>
<dbReference type="EMBL" id="LN483070">
    <property type="protein sequence ID" value="CEA06894.1"/>
    <property type="molecule type" value="Genomic_DNA"/>
</dbReference>
<evidence type="ECO:0000256" key="2">
    <source>
        <dbReference type="SAM" id="MobiDB-lite"/>
    </source>
</evidence>
<protein>
    <submittedName>
        <fullName evidence="4">Carboxylesterase NlhH</fullName>
    </submittedName>
</protein>
<evidence type="ECO:0000256" key="1">
    <source>
        <dbReference type="ARBA" id="ARBA00022801"/>
    </source>
</evidence>
<dbReference type="InterPro" id="IPR013094">
    <property type="entry name" value="AB_hydrolase_3"/>
</dbReference>
<proteinExistence type="predicted"/>
<name>A0A078MKW9_9MICC</name>
<dbReference type="InterPro" id="IPR050300">
    <property type="entry name" value="GDXG_lipolytic_enzyme"/>
</dbReference>
<dbReference type="AlphaFoldDB" id="A0A078MKW9"/>
<dbReference type="Gene3D" id="3.40.50.1820">
    <property type="entry name" value="alpha/beta hydrolase"/>
    <property type="match status" value="1"/>
</dbReference>
<feature type="region of interest" description="Disordered" evidence="2">
    <location>
        <begin position="324"/>
        <end position="351"/>
    </location>
</feature>
<sequence length="351" mass="36333">MRTFEERVDPELLPGLAYSRAYPPPTSTAGLAAFRDSAEAPVAAAAADGVTVRDVRTAGPGAAAPGAGDLRLRVFTPPGPGPHLAVYWIHGGGMIAGSVDLDTGYCAALCARVAAVVVAVEYRLAPEHPFPAPLEDVAAGLRWLVASASELDVDPARVAVAGSSAGAGLAAALTLLTRDEGGPAIAFSYLMYPMLDASHASPSAREFTDIPTWNRAHSEFAWGCYLGAGWPGDADGTSGPPSSYAVPALAADLAGLPPTLIQTGELDLFRDEDISFAARLLQAGVPTELHVYPGAYHGFELNRPHSRLGRQCLADRDRALLRALHPPARRPAPTPDSPGAGSGAATKGIRP</sequence>
<dbReference type="Pfam" id="PF07859">
    <property type="entry name" value="Abhydrolase_3"/>
    <property type="match status" value="1"/>
</dbReference>
<evidence type="ECO:0000313" key="4">
    <source>
        <dbReference type="EMBL" id="CEA06894.1"/>
    </source>
</evidence>